<evidence type="ECO:0000313" key="3">
    <source>
        <dbReference type="Proteomes" id="UP000239002"/>
    </source>
</evidence>
<dbReference type="RefSeq" id="WP_104514889.1">
    <property type="nucleotide sequence ID" value="NZ_MQVW01000002.1"/>
</dbReference>
<sequence length="233" mass="27854">MKPLLLLLFISNFACSQYWGGQEIKESQLENWIPKFVLKYAGSYHFGESESESELHLYFSGDVIIGQVHNAYWEEKKVLSRKRNFINLTHIEIDKKGNFTSDQYHGKFVTFTNESGEVYKALKIDNPWTSWIEDSAYEIGTKTRLVFEHIYYGNYPKSSYRKLEPNELKKMSKNELTIMRNEIYARYGYIFIKNGKMDQYFRKQDWYHAEHKNVDRFLNEIEIFNIQLIKSLE</sequence>
<dbReference type="InterPro" id="IPR038434">
    <property type="entry name" value="YARHG_sf"/>
</dbReference>
<dbReference type="Proteomes" id="UP000239002">
    <property type="component" value="Unassembled WGS sequence"/>
</dbReference>
<evidence type="ECO:0000313" key="2">
    <source>
        <dbReference type="EMBL" id="PPK95584.1"/>
    </source>
</evidence>
<dbReference type="EMBL" id="PTJE01000002">
    <property type="protein sequence ID" value="PPK95584.1"/>
    <property type="molecule type" value="Genomic_DNA"/>
</dbReference>
<dbReference type="InterPro" id="IPR025582">
    <property type="entry name" value="YARHG_dom"/>
</dbReference>
<name>A0A2S6IMW8_9FLAO</name>
<dbReference type="Pfam" id="PF13308">
    <property type="entry name" value="YARHG"/>
    <property type="match status" value="1"/>
</dbReference>
<dbReference type="AlphaFoldDB" id="A0A2S6IMW8"/>
<dbReference type="SMART" id="SM01324">
    <property type="entry name" value="YARHG"/>
    <property type="match status" value="1"/>
</dbReference>
<dbReference type="OrthoDB" id="353549at2"/>
<gene>
    <name evidence="2" type="ORF">LY01_01175</name>
</gene>
<reference evidence="2 3" key="1">
    <citation type="submission" date="2018-02" db="EMBL/GenBank/DDBJ databases">
        <title>Genomic Encyclopedia of Archaeal and Bacterial Type Strains, Phase II (KMG-II): from individual species to whole genera.</title>
        <authorList>
            <person name="Goeker M."/>
        </authorList>
    </citation>
    <scope>NUCLEOTIDE SEQUENCE [LARGE SCALE GENOMIC DNA]</scope>
    <source>
        <strain evidence="2 3">DSM 16809</strain>
    </source>
</reference>
<feature type="domain" description="YARHG" evidence="1">
    <location>
        <begin position="151"/>
        <end position="233"/>
    </location>
</feature>
<organism evidence="2 3">
    <name type="scientific">Nonlabens xylanidelens</name>
    <dbReference type="NCBI Taxonomy" id="191564"/>
    <lineage>
        <taxon>Bacteria</taxon>
        <taxon>Pseudomonadati</taxon>
        <taxon>Bacteroidota</taxon>
        <taxon>Flavobacteriia</taxon>
        <taxon>Flavobacteriales</taxon>
        <taxon>Flavobacteriaceae</taxon>
        <taxon>Nonlabens</taxon>
    </lineage>
</organism>
<comment type="caution">
    <text evidence="2">The sequence shown here is derived from an EMBL/GenBank/DDBJ whole genome shotgun (WGS) entry which is preliminary data.</text>
</comment>
<accession>A0A2S6IMW8</accession>
<dbReference type="Gene3D" id="1.20.58.1690">
    <property type="match status" value="1"/>
</dbReference>
<proteinExistence type="predicted"/>
<protein>
    <submittedName>
        <fullName evidence="2">YARHG domain-containing protein</fullName>
    </submittedName>
</protein>
<keyword evidence="3" id="KW-1185">Reference proteome</keyword>
<evidence type="ECO:0000259" key="1">
    <source>
        <dbReference type="SMART" id="SM01324"/>
    </source>
</evidence>